<dbReference type="Gene3D" id="3.20.20.370">
    <property type="entry name" value="Glycoside hydrolase/deacetylase"/>
    <property type="match status" value="1"/>
</dbReference>
<protein>
    <submittedName>
        <fullName evidence="3">Polysaccharide deacetylase</fullName>
    </submittedName>
</protein>
<feature type="domain" description="NodB homology" evidence="2">
    <location>
        <begin position="76"/>
        <end position="261"/>
    </location>
</feature>
<keyword evidence="4" id="KW-1185">Reference proteome</keyword>
<feature type="transmembrane region" description="Helical" evidence="1">
    <location>
        <begin position="37"/>
        <end position="58"/>
    </location>
</feature>
<dbReference type="CDD" id="cd10917">
    <property type="entry name" value="CE4_NodB_like_6s_7s"/>
    <property type="match status" value="1"/>
</dbReference>
<sequence>MFETNLRLTSILGLLTVVVVISLFLDYCRLLRRPARIGLWLAILCILAGFALTLQAVLPGNHFYGPVFSEAATQERVVALTFDDGPYPPYTQQTLAVLKENGVPATFFLVGKNAEKHPELVAQIVAEGHQIGNHTYSHTDLLKLDRAQVAAEVDKTQQILATITGHAPEVVRPPHGFRDAVIMDVMAERNLTVVEWSVMCRDWVNPGVEAIASRAVSKVKSGSIILLHDGDGVAANASRAQTIEATRRIIHELKSQGYRFVTVNEILKTTAKEGAKL</sequence>
<dbReference type="Pfam" id="PF01522">
    <property type="entry name" value="Polysacc_deac_1"/>
    <property type="match status" value="1"/>
</dbReference>
<dbReference type="GO" id="GO:0016810">
    <property type="term" value="F:hydrolase activity, acting on carbon-nitrogen (but not peptide) bonds"/>
    <property type="evidence" value="ECO:0007669"/>
    <property type="project" value="InterPro"/>
</dbReference>
<name>A0A154BQM0_ANASB</name>
<dbReference type="InterPro" id="IPR011330">
    <property type="entry name" value="Glyco_hydro/deAcase_b/a-brl"/>
</dbReference>
<keyword evidence="1" id="KW-0472">Membrane</keyword>
<accession>A0A154BQM0</accession>
<reference evidence="3 4" key="1">
    <citation type="submission" date="2016-02" db="EMBL/GenBank/DDBJ databases">
        <title>Anaerosporomusa subterraneum gen. nov., sp. nov., a spore-forming obligate anaerobe isolated from saprolite.</title>
        <authorList>
            <person name="Choi J.K."/>
            <person name="Shah M."/>
            <person name="Yee N."/>
        </authorList>
    </citation>
    <scope>NUCLEOTIDE SEQUENCE [LARGE SCALE GENOMIC DNA]</scope>
    <source>
        <strain evidence="3 4">RU4</strain>
    </source>
</reference>
<evidence type="ECO:0000259" key="2">
    <source>
        <dbReference type="PROSITE" id="PS51677"/>
    </source>
</evidence>
<proteinExistence type="predicted"/>
<evidence type="ECO:0000313" key="4">
    <source>
        <dbReference type="Proteomes" id="UP000076268"/>
    </source>
</evidence>
<dbReference type="STRING" id="1794912.AXX12_07710"/>
<dbReference type="InterPro" id="IPR002509">
    <property type="entry name" value="NODB_dom"/>
</dbReference>
<dbReference type="InterPro" id="IPR050248">
    <property type="entry name" value="Polysacc_deacetylase_ArnD"/>
</dbReference>
<dbReference type="PANTHER" id="PTHR10587">
    <property type="entry name" value="GLYCOSYL TRANSFERASE-RELATED"/>
    <property type="match status" value="1"/>
</dbReference>
<gene>
    <name evidence="3" type="ORF">AXX12_07710</name>
</gene>
<keyword evidence="1" id="KW-1133">Transmembrane helix</keyword>
<dbReference type="AlphaFoldDB" id="A0A154BQM0"/>
<evidence type="ECO:0000256" key="1">
    <source>
        <dbReference type="SAM" id="Phobius"/>
    </source>
</evidence>
<comment type="caution">
    <text evidence="3">The sequence shown here is derived from an EMBL/GenBank/DDBJ whole genome shotgun (WGS) entry which is preliminary data.</text>
</comment>
<dbReference type="RefSeq" id="WP_066241556.1">
    <property type="nucleotide sequence ID" value="NZ_LSGP01000017.1"/>
</dbReference>
<evidence type="ECO:0000313" key="3">
    <source>
        <dbReference type="EMBL" id="KYZ76313.1"/>
    </source>
</evidence>
<feature type="transmembrane region" description="Helical" evidence="1">
    <location>
        <begin position="6"/>
        <end position="25"/>
    </location>
</feature>
<dbReference type="SUPFAM" id="SSF88713">
    <property type="entry name" value="Glycoside hydrolase/deacetylase"/>
    <property type="match status" value="1"/>
</dbReference>
<dbReference type="PROSITE" id="PS51677">
    <property type="entry name" value="NODB"/>
    <property type="match status" value="1"/>
</dbReference>
<organism evidence="3 4">
    <name type="scientific">Anaerosporomusa subterranea</name>
    <dbReference type="NCBI Taxonomy" id="1794912"/>
    <lineage>
        <taxon>Bacteria</taxon>
        <taxon>Bacillati</taxon>
        <taxon>Bacillota</taxon>
        <taxon>Negativicutes</taxon>
        <taxon>Acetonemataceae</taxon>
        <taxon>Anaerosporomusa</taxon>
    </lineage>
</organism>
<dbReference type="GO" id="GO:0005975">
    <property type="term" value="P:carbohydrate metabolic process"/>
    <property type="evidence" value="ECO:0007669"/>
    <property type="project" value="InterPro"/>
</dbReference>
<keyword evidence="1" id="KW-0812">Transmembrane</keyword>
<dbReference type="OrthoDB" id="62208at2"/>
<dbReference type="EMBL" id="LSGP01000017">
    <property type="protein sequence ID" value="KYZ76313.1"/>
    <property type="molecule type" value="Genomic_DNA"/>
</dbReference>
<dbReference type="Proteomes" id="UP000076268">
    <property type="component" value="Unassembled WGS sequence"/>
</dbReference>